<dbReference type="STRING" id="493475.GARC_0092"/>
<keyword evidence="3" id="KW-1185">Reference proteome</keyword>
<comment type="caution">
    <text evidence="2">The sequence shown here is derived from an EMBL/GenBank/DDBJ whole genome shotgun (WGS) entry which is preliminary data.</text>
</comment>
<feature type="domain" description="Beta-ketoacyl synthase-like N-terminal" evidence="1">
    <location>
        <begin position="23"/>
        <end position="237"/>
    </location>
</feature>
<dbReference type="OrthoDB" id="9798676at2"/>
<dbReference type="EMBL" id="BAEO01000002">
    <property type="protein sequence ID" value="GAC17074.1"/>
    <property type="molecule type" value="Genomic_DNA"/>
</dbReference>
<reference evidence="2 3" key="1">
    <citation type="journal article" date="2017" name="Antonie Van Leeuwenhoek">
        <title>Rhizobium rhizosphaerae sp. nov., a novel species isolated from rice rhizosphere.</title>
        <authorList>
            <person name="Zhao J.J."/>
            <person name="Zhang J."/>
            <person name="Zhang R.J."/>
            <person name="Zhang C.W."/>
            <person name="Yin H.Q."/>
            <person name="Zhang X.X."/>
        </authorList>
    </citation>
    <scope>NUCLEOTIDE SEQUENCE [LARGE SCALE GENOMIC DNA]</scope>
    <source>
        <strain evidence="2 3">BSs20135</strain>
    </source>
</reference>
<dbReference type="SUPFAM" id="SSF53901">
    <property type="entry name" value="Thiolase-like"/>
    <property type="match status" value="1"/>
</dbReference>
<dbReference type="eggNOG" id="COG0304">
    <property type="taxonomic scope" value="Bacteria"/>
</dbReference>
<proteinExistence type="predicted"/>
<evidence type="ECO:0000259" key="1">
    <source>
        <dbReference type="Pfam" id="PF13723"/>
    </source>
</evidence>
<gene>
    <name evidence="2" type="ORF">GARC_0092</name>
</gene>
<evidence type="ECO:0000313" key="2">
    <source>
        <dbReference type="EMBL" id="GAC17074.1"/>
    </source>
</evidence>
<dbReference type="Proteomes" id="UP000006327">
    <property type="component" value="Unassembled WGS sequence"/>
</dbReference>
<sequence>MSLRFDIRKCVAWAPGLESDEDWRLWQQGEKALTDELSLPQLTSIPAMQRRRLSPFAKIALHCALEASGEYQANIPCVFSSRHGDLHRTTKLIESIALSKDLSPTQFGLSVHNAAAGLFSIFTGNRAPLSAIAGGQSSFMQGLLDAVAKLEANNLSRILYVYCDLHVPECYRPYVVDDTSIGIGLLIEATEDENNAYNLSYNAVEDTLGSDCQALNFMGFILSNESQLLTNIHQQTWLLRRG</sequence>
<dbReference type="RefSeq" id="WP_007615536.1">
    <property type="nucleotide sequence ID" value="NZ_BAEO01000002.1"/>
</dbReference>
<accession>K6X8W6</accession>
<protein>
    <recommendedName>
        <fullName evidence="1">Beta-ketoacyl synthase-like N-terminal domain-containing protein</fullName>
    </recommendedName>
</protein>
<dbReference type="InterPro" id="IPR014030">
    <property type="entry name" value="Ketoacyl_synth_N"/>
</dbReference>
<evidence type="ECO:0000313" key="3">
    <source>
        <dbReference type="Proteomes" id="UP000006327"/>
    </source>
</evidence>
<dbReference type="AlphaFoldDB" id="K6X8W6"/>
<dbReference type="GO" id="GO:0016746">
    <property type="term" value="F:acyltransferase activity"/>
    <property type="evidence" value="ECO:0007669"/>
    <property type="project" value="InterPro"/>
</dbReference>
<dbReference type="InterPro" id="IPR016039">
    <property type="entry name" value="Thiolase-like"/>
</dbReference>
<organism evidence="2 3">
    <name type="scientific">Paraglaciecola arctica BSs20135</name>
    <dbReference type="NCBI Taxonomy" id="493475"/>
    <lineage>
        <taxon>Bacteria</taxon>
        <taxon>Pseudomonadati</taxon>
        <taxon>Pseudomonadota</taxon>
        <taxon>Gammaproteobacteria</taxon>
        <taxon>Alteromonadales</taxon>
        <taxon>Alteromonadaceae</taxon>
        <taxon>Paraglaciecola</taxon>
    </lineage>
</organism>
<dbReference type="Pfam" id="PF13723">
    <property type="entry name" value="Ketoacyl-synt_2"/>
    <property type="match status" value="1"/>
</dbReference>
<name>K6X8W6_9ALTE</name>
<dbReference type="Gene3D" id="3.40.47.10">
    <property type="match status" value="1"/>
</dbReference>